<dbReference type="EMBL" id="OV651813">
    <property type="protein sequence ID" value="CAH1099391.1"/>
    <property type="molecule type" value="Genomic_DNA"/>
</dbReference>
<evidence type="ECO:0000313" key="1">
    <source>
        <dbReference type="EMBL" id="CAH1099391.1"/>
    </source>
</evidence>
<evidence type="ECO:0000313" key="2">
    <source>
        <dbReference type="Proteomes" id="UP001153636"/>
    </source>
</evidence>
<keyword evidence="2" id="KW-1185">Reference proteome</keyword>
<dbReference type="PANTHER" id="PTHR37162">
    <property type="entry name" value="HAT FAMILY DIMERISATION DOMAINCONTAINING PROTEIN-RELATED"/>
    <property type="match status" value="1"/>
</dbReference>
<sequence length="111" mass="13304">MKIFLYWDVYATLHLGSSAACTKLPKSVEEFVRNLYNHFSNSSRRIDEFEEYQKFLQFKPHKLLRPAQTRWPSLQIHTLYTKFTSIYRSILKIFVKRTILGLFAQPILKFI</sequence>
<dbReference type="AlphaFoldDB" id="A0A9P0CDQ6"/>
<dbReference type="PANTHER" id="PTHR37162:SF1">
    <property type="entry name" value="BED-TYPE DOMAIN-CONTAINING PROTEIN"/>
    <property type="match status" value="1"/>
</dbReference>
<name>A0A9P0CDQ6_9CUCU</name>
<dbReference type="OrthoDB" id="6756381at2759"/>
<reference evidence="1" key="1">
    <citation type="submission" date="2022-01" db="EMBL/GenBank/DDBJ databases">
        <authorList>
            <person name="King R."/>
        </authorList>
    </citation>
    <scope>NUCLEOTIDE SEQUENCE</scope>
</reference>
<dbReference type="PROSITE" id="PS51257">
    <property type="entry name" value="PROKAR_LIPOPROTEIN"/>
    <property type="match status" value="1"/>
</dbReference>
<gene>
    <name evidence="1" type="ORF">PSYICH_LOCUS1381</name>
</gene>
<dbReference type="Proteomes" id="UP001153636">
    <property type="component" value="Chromosome 1"/>
</dbReference>
<accession>A0A9P0CDQ6</accession>
<protein>
    <submittedName>
        <fullName evidence="1">Uncharacterized protein</fullName>
    </submittedName>
</protein>
<organism evidence="1 2">
    <name type="scientific">Psylliodes chrysocephalus</name>
    <dbReference type="NCBI Taxonomy" id="3402493"/>
    <lineage>
        <taxon>Eukaryota</taxon>
        <taxon>Metazoa</taxon>
        <taxon>Ecdysozoa</taxon>
        <taxon>Arthropoda</taxon>
        <taxon>Hexapoda</taxon>
        <taxon>Insecta</taxon>
        <taxon>Pterygota</taxon>
        <taxon>Neoptera</taxon>
        <taxon>Endopterygota</taxon>
        <taxon>Coleoptera</taxon>
        <taxon>Polyphaga</taxon>
        <taxon>Cucujiformia</taxon>
        <taxon>Chrysomeloidea</taxon>
        <taxon>Chrysomelidae</taxon>
        <taxon>Galerucinae</taxon>
        <taxon>Alticini</taxon>
        <taxon>Psylliodes</taxon>
    </lineage>
</organism>
<proteinExistence type="predicted"/>